<organism evidence="1 2">
    <name type="scientific">Rhodocytophaga aerolata</name>
    <dbReference type="NCBI Taxonomy" id="455078"/>
    <lineage>
        <taxon>Bacteria</taxon>
        <taxon>Pseudomonadati</taxon>
        <taxon>Bacteroidota</taxon>
        <taxon>Cytophagia</taxon>
        <taxon>Cytophagales</taxon>
        <taxon>Rhodocytophagaceae</taxon>
        <taxon>Rhodocytophaga</taxon>
    </lineage>
</organism>
<reference evidence="1" key="1">
    <citation type="submission" date="2023-07" db="EMBL/GenBank/DDBJ databases">
        <title>The genome sequence of Rhodocytophaga aerolata KACC 12507.</title>
        <authorList>
            <person name="Zhang X."/>
        </authorList>
    </citation>
    <scope>NUCLEOTIDE SEQUENCE</scope>
    <source>
        <strain evidence="1">KACC 12507</strain>
    </source>
</reference>
<evidence type="ECO:0000313" key="1">
    <source>
        <dbReference type="EMBL" id="MDO1446641.1"/>
    </source>
</evidence>
<dbReference type="Proteomes" id="UP001168528">
    <property type="component" value="Unassembled WGS sequence"/>
</dbReference>
<accession>A0ABT8R3F8</accession>
<gene>
    <name evidence="1" type="ORF">Q0590_10290</name>
</gene>
<sequence>MAIDEEKLDYIHLLLDEPIYVLKEKQEVPVQLPEVAPPVKVVVPPIPAPEPVATQPLPQPPVTLPVKKPVPVNRNKVMILFFNEESLYLKKNEEALLQKILSAVHLKLEEVDLVNLNNIRRIDYIDMLKDKVLNQLISFGISLTELNLQIHLIKYQVEKIEGIDMLLADSLSVLEYDQDLKKQLWKCLKEMFAK</sequence>
<name>A0ABT8R3F8_9BACT</name>
<keyword evidence="2" id="KW-1185">Reference proteome</keyword>
<dbReference type="RefSeq" id="WP_302037438.1">
    <property type="nucleotide sequence ID" value="NZ_JAUKPO010000004.1"/>
</dbReference>
<proteinExistence type="predicted"/>
<evidence type="ECO:0000313" key="2">
    <source>
        <dbReference type="Proteomes" id="UP001168528"/>
    </source>
</evidence>
<dbReference type="EMBL" id="JAUKPO010000004">
    <property type="protein sequence ID" value="MDO1446641.1"/>
    <property type="molecule type" value="Genomic_DNA"/>
</dbReference>
<protein>
    <submittedName>
        <fullName evidence="1">Uncharacterized protein</fullName>
    </submittedName>
</protein>
<comment type="caution">
    <text evidence="1">The sequence shown here is derived from an EMBL/GenBank/DDBJ whole genome shotgun (WGS) entry which is preliminary data.</text>
</comment>